<gene>
    <name evidence="2" type="ordered locus">Arcpr_0469</name>
</gene>
<dbReference type="RefSeq" id="WP_012939871.1">
    <property type="nucleotide sequence ID" value="NC_013741.1"/>
</dbReference>
<feature type="domain" description="DUF5611" evidence="1">
    <location>
        <begin position="1"/>
        <end position="97"/>
    </location>
</feature>
<dbReference type="PIRSF" id="PIRSF022080">
    <property type="entry name" value="UCP022080"/>
    <property type="match status" value="1"/>
</dbReference>
<dbReference type="OrthoDB" id="56086at2157"/>
<dbReference type="HOGENOM" id="CLU_152346_1_0_2"/>
<dbReference type="eggNOG" id="arCOG04412">
    <property type="taxonomic scope" value="Archaea"/>
</dbReference>
<evidence type="ECO:0000259" key="1">
    <source>
        <dbReference type="Pfam" id="PF18446"/>
    </source>
</evidence>
<dbReference type="GeneID" id="8739128"/>
<proteinExistence type="predicted"/>
<protein>
    <recommendedName>
        <fullName evidence="1">DUF5611 domain-containing protein</fullName>
    </recommendedName>
</protein>
<dbReference type="Pfam" id="PF18446">
    <property type="entry name" value="DUF5611"/>
    <property type="match status" value="1"/>
</dbReference>
<name>D2RGW0_ARCPA</name>
<sequence>MREYRFKRGYKPDEGRLEELIRKYFGEFEKDGNVYVVRYGAMEELRLWIENKRLYAETRTNPKVTEDVAVQTIKTYNKFLEELTGYTAKERAKMMKKEVESG</sequence>
<dbReference type="KEGG" id="apo:Arcpr_0469"/>
<evidence type="ECO:0000313" key="2">
    <source>
        <dbReference type="EMBL" id="ADB57535.1"/>
    </source>
</evidence>
<dbReference type="EMBL" id="CP001857">
    <property type="protein sequence ID" value="ADB57535.1"/>
    <property type="molecule type" value="Genomic_DNA"/>
</dbReference>
<dbReference type="Proteomes" id="UP000001901">
    <property type="component" value="Chromosome"/>
</dbReference>
<accession>D2RGW0</accession>
<reference evidence="2 3" key="1">
    <citation type="journal article" date="2010" name="Stand. Genomic Sci.">
        <title>Complete genome sequence of Archaeoglobus profundus type strain (AV18).</title>
        <authorList>
            <person name="von Jan M."/>
            <person name="Lapidus A."/>
            <person name="Del Rio T.G."/>
            <person name="Copeland A."/>
            <person name="Tice H."/>
            <person name="Cheng J.F."/>
            <person name="Lucas S."/>
            <person name="Chen F."/>
            <person name="Nolan M."/>
            <person name="Goodwin L."/>
            <person name="Han C."/>
            <person name="Pitluck S."/>
            <person name="Liolios K."/>
            <person name="Ivanova N."/>
            <person name="Mavromatis K."/>
            <person name="Ovchinnikova G."/>
            <person name="Chertkov O."/>
            <person name="Pati A."/>
            <person name="Chen A."/>
            <person name="Palaniappan K."/>
            <person name="Land M."/>
            <person name="Hauser L."/>
            <person name="Chang Y.J."/>
            <person name="Jeffries C.D."/>
            <person name="Saunders E."/>
            <person name="Brettin T."/>
            <person name="Detter J.C."/>
            <person name="Chain P."/>
            <person name="Eichinger K."/>
            <person name="Huber H."/>
            <person name="Spring S."/>
            <person name="Rohde M."/>
            <person name="Goker M."/>
            <person name="Wirth R."/>
            <person name="Woyke T."/>
            <person name="Bristow J."/>
            <person name="Eisen J.A."/>
            <person name="Markowitz V."/>
            <person name="Hugenholtz P."/>
            <person name="Kyrpides N.C."/>
            <person name="Klenk H.P."/>
        </authorList>
    </citation>
    <scope>NUCLEOTIDE SEQUENCE [LARGE SCALE GENOMIC DNA]</scope>
    <source>
        <strain evidence="3">DSM 5631 / JCM 9629 / NBRC 100127 / Av18</strain>
    </source>
</reference>
<dbReference type="InterPro" id="IPR016800">
    <property type="entry name" value="UCP022080"/>
</dbReference>
<organism evidence="2 3">
    <name type="scientific">Archaeoglobus profundus (strain DSM 5631 / JCM 9629 / NBRC 100127 / Av18)</name>
    <dbReference type="NCBI Taxonomy" id="572546"/>
    <lineage>
        <taxon>Archaea</taxon>
        <taxon>Methanobacteriati</taxon>
        <taxon>Methanobacteriota</taxon>
        <taxon>Archaeoglobi</taxon>
        <taxon>Archaeoglobales</taxon>
        <taxon>Archaeoglobaceae</taxon>
        <taxon>Archaeoglobus</taxon>
    </lineage>
</organism>
<dbReference type="AlphaFoldDB" id="D2RGW0"/>
<dbReference type="InterPro" id="IPR040713">
    <property type="entry name" value="DUF5611"/>
</dbReference>
<evidence type="ECO:0000313" key="3">
    <source>
        <dbReference type="Proteomes" id="UP000001901"/>
    </source>
</evidence>
<keyword evidence="3" id="KW-1185">Reference proteome</keyword>
<dbReference type="STRING" id="572546.Arcpr_0469"/>
<dbReference type="PaxDb" id="572546-Arcpr_0469"/>
<dbReference type="Gene3D" id="3.30.310.190">
    <property type="match status" value="1"/>
</dbReference>